<dbReference type="InterPro" id="IPR052895">
    <property type="entry name" value="HetReg/Transcr_Mod"/>
</dbReference>
<evidence type="ECO:0000313" key="2">
    <source>
        <dbReference type="Proteomes" id="UP001175000"/>
    </source>
</evidence>
<dbReference type="Proteomes" id="UP001175000">
    <property type="component" value="Unassembled WGS sequence"/>
</dbReference>
<keyword evidence="2" id="KW-1185">Reference proteome</keyword>
<proteinExistence type="predicted"/>
<evidence type="ECO:0008006" key="3">
    <source>
        <dbReference type="Google" id="ProtNLM"/>
    </source>
</evidence>
<comment type="caution">
    <text evidence="1">The sequence shown here is derived from an EMBL/GenBank/DDBJ whole genome shotgun (WGS) entry which is preliminary data.</text>
</comment>
<gene>
    <name evidence="1" type="ORF">B0T14DRAFT_569215</name>
</gene>
<dbReference type="PANTHER" id="PTHR24148">
    <property type="entry name" value="ANKYRIN REPEAT DOMAIN-CONTAINING PROTEIN 39 HOMOLOG-RELATED"/>
    <property type="match status" value="1"/>
</dbReference>
<evidence type="ECO:0000313" key="1">
    <source>
        <dbReference type="EMBL" id="KAK0617736.1"/>
    </source>
</evidence>
<reference evidence="1" key="1">
    <citation type="submission" date="2023-06" db="EMBL/GenBank/DDBJ databases">
        <title>Genome-scale phylogeny and comparative genomics of the fungal order Sordariales.</title>
        <authorList>
            <consortium name="Lawrence Berkeley National Laboratory"/>
            <person name="Hensen N."/>
            <person name="Bonometti L."/>
            <person name="Westerberg I."/>
            <person name="Brannstrom I.O."/>
            <person name="Guillou S."/>
            <person name="Cros-Aarteil S."/>
            <person name="Calhoun S."/>
            <person name="Haridas S."/>
            <person name="Kuo A."/>
            <person name="Mondo S."/>
            <person name="Pangilinan J."/>
            <person name="Riley R."/>
            <person name="Labutti K."/>
            <person name="Andreopoulos B."/>
            <person name="Lipzen A."/>
            <person name="Chen C."/>
            <person name="Yanf M."/>
            <person name="Daum C."/>
            <person name="Ng V."/>
            <person name="Clum A."/>
            <person name="Steindorff A."/>
            <person name="Ohm R."/>
            <person name="Martin F."/>
            <person name="Silar P."/>
            <person name="Natvig D."/>
            <person name="Lalanne C."/>
            <person name="Gautier V."/>
            <person name="Ament-Velasquez S.L."/>
            <person name="Kruys A."/>
            <person name="Hutchinson M.I."/>
            <person name="Powell A.J."/>
            <person name="Barry K."/>
            <person name="Miller A.N."/>
            <person name="Grigoriev I.V."/>
            <person name="Debuchy R."/>
            <person name="Gladieux P."/>
            <person name="Thoren M.H."/>
            <person name="Johannesson H."/>
        </authorList>
    </citation>
    <scope>NUCLEOTIDE SEQUENCE</scope>
    <source>
        <strain evidence="1">CBS 606.72</strain>
    </source>
</reference>
<accession>A0AA40BXU7</accession>
<organism evidence="1 2">
    <name type="scientific">Immersiella caudata</name>
    <dbReference type="NCBI Taxonomy" id="314043"/>
    <lineage>
        <taxon>Eukaryota</taxon>
        <taxon>Fungi</taxon>
        <taxon>Dikarya</taxon>
        <taxon>Ascomycota</taxon>
        <taxon>Pezizomycotina</taxon>
        <taxon>Sordariomycetes</taxon>
        <taxon>Sordariomycetidae</taxon>
        <taxon>Sordariales</taxon>
        <taxon>Lasiosphaeriaceae</taxon>
        <taxon>Immersiella</taxon>
    </lineage>
</organism>
<dbReference type="Pfam" id="PF26639">
    <property type="entry name" value="Het-6_barrel"/>
    <property type="match status" value="1"/>
</dbReference>
<name>A0AA40BXU7_9PEZI</name>
<dbReference type="AlphaFoldDB" id="A0AA40BXU7"/>
<sequence>MADIYRGASRVVVWLGPCNSGDFLLLGLWQGSILDLEEAENTDPYVALETPGIDSEVTKGSDWDKGDNGNDYYEYDDNDDLEHDEIFPKDSQEMTKRELKAVLKLYGSLWFRRTWILQEVSLAGETPLVPWGGGQINSKNLMVLANELLRSEMFSGSFRFEGQYPVESLETLNAMLYRLHDACYHVCAVVSAIWETCQAFNARGGDSLSMGLLIEKTTSSLVSDPRDKIYGILSVSIEQAQGDIPVEYDKPAEWIFSLVQNNHSNIRSGWPTWVSNFSKLSHQTARPLTQAFFKRNYIYKASGDLYLCHFDNDVPYYRRTLIGLRVDTVSLATEATEIPGANLQCLQNEEAFIPRLQHVVNLFHGNGNSGRVPNPDTRPNGLAYNPTPDDLSAAEEYGGALRDWIRRTLRAHHQNLWEPGSDATPLGHGDDQWDVDSSSNVPFEVLGLSHREKLLRRLCHIMVDHKAFWTSHEWIGFGPQLMEPGDVVAVLASGDVTFILREDRNRPGCFFVVGECYVEGLIFEELFRGVLLNFEPEEGYGGTRVSRAGEERFGVEFPSG</sequence>
<dbReference type="EMBL" id="JAULSU010000005">
    <property type="protein sequence ID" value="KAK0617736.1"/>
    <property type="molecule type" value="Genomic_DNA"/>
</dbReference>
<protein>
    <recommendedName>
        <fullName evidence="3">Heterokaryon incompatibility domain-containing protein</fullName>
    </recommendedName>
</protein>
<dbReference type="PANTHER" id="PTHR24148:SF64">
    <property type="entry name" value="HETEROKARYON INCOMPATIBILITY DOMAIN-CONTAINING PROTEIN"/>
    <property type="match status" value="1"/>
</dbReference>